<sequence>SSSSNGNIPSNEPHKGIVTILDVLRVGRTEGEELNVADNLEGIVAHFIAHNK</sequence>
<organism evidence="1 2">
    <name type="scientific">Caligus rogercresseyi</name>
    <name type="common">Sea louse</name>
    <dbReference type="NCBI Taxonomy" id="217165"/>
    <lineage>
        <taxon>Eukaryota</taxon>
        <taxon>Metazoa</taxon>
        <taxon>Ecdysozoa</taxon>
        <taxon>Arthropoda</taxon>
        <taxon>Crustacea</taxon>
        <taxon>Multicrustacea</taxon>
        <taxon>Hexanauplia</taxon>
        <taxon>Copepoda</taxon>
        <taxon>Siphonostomatoida</taxon>
        <taxon>Caligidae</taxon>
        <taxon>Caligus</taxon>
    </lineage>
</organism>
<proteinExistence type="predicted"/>
<dbReference type="Proteomes" id="UP000595437">
    <property type="component" value="Chromosome 20"/>
</dbReference>
<reference evidence="2" key="1">
    <citation type="submission" date="2021-01" db="EMBL/GenBank/DDBJ databases">
        <title>Caligus Genome Assembly.</title>
        <authorList>
            <person name="Gallardo-Escarate C."/>
        </authorList>
    </citation>
    <scope>NUCLEOTIDE SEQUENCE [LARGE SCALE GENOMIC DNA]</scope>
</reference>
<feature type="non-terminal residue" evidence="1">
    <location>
        <position position="52"/>
    </location>
</feature>
<dbReference type="EMBL" id="CP045909">
    <property type="protein sequence ID" value="QQP32294.1"/>
    <property type="molecule type" value="Genomic_DNA"/>
</dbReference>
<dbReference type="AlphaFoldDB" id="A0A7T8GL14"/>
<keyword evidence="2" id="KW-1185">Reference proteome</keyword>
<gene>
    <name evidence="1" type="ORF">FKW44_024550</name>
</gene>
<accession>A0A7T8GL14</accession>
<evidence type="ECO:0000313" key="2">
    <source>
        <dbReference type="Proteomes" id="UP000595437"/>
    </source>
</evidence>
<evidence type="ECO:0000313" key="1">
    <source>
        <dbReference type="EMBL" id="QQP32294.1"/>
    </source>
</evidence>
<protein>
    <submittedName>
        <fullName evidence="1">LOC100877372</fullName>
    </submittedName>
</protein>
<name>A0A7T8GL14_CALRO</name>
<feature type="non-terminal residue" evidence="1">
    <location>
        <position position="1"/>
    </location>
</feature>